<dbReference type="Proteomes" id="UP000008021">
    <property type="component" value="Chromosome 2"/>
</dbReference>
<sequence length="151" mass="15680">MAMAAAVEAWIASGMQVFAAEDAAAGEEPGGWRGEQRRHRQCQGQASRPENSSDNSRGSTNRTDDGGAAVQSLSSSPALALAATDVSFLMHQTSSSHEKRRQCGTAAAAGSSGATSAATTAHAGLLRATLWAWRQSVRRSAAPAGPDMWRP</sequence>
<protein>
    <submittedName>
        <fullName evidence="2">Uncharacterized protein</fullName>
    </submittedName>
</protein>
<feature type="compositionally biased region" description="Low complexity" evidence="1">
    <location>
        <begin position="104"/>
        <end position="117"/>
    </location>
</feature>
<proteinExistence type="predicted"/>
<feature type="compositionally biased region" description="Polar residues" evidence="1">
    <location>
        <begin position="42"/>
        <end position="61"/>
    </location>
</feature>
<accession>A0A0E0CGP6</accession>
<evidence type="ECO:0000313" key="3">
    <source>
        <dbReference type="Proteomes" id="UP000008021"/>
    </source>
</evidence>
<dbReference type="EnsemblPlants" id="OMERI02G07020.1">
    <property type="protein sequence ID" value="OMERI02G07020.1"/>
    <property type="gene ID" value="OMERI02G07020"/>
</dbReference>
<name>A0A0E0CGP6_9ORYZ</name>
<dbReference type="Gramene" id="OMERI02G07020.1">
    <property type="protein sequence ID" value="OMERI02G07020.1"/>
    <property type="gene ID" value="OMERI02G07020"/>
</dbReference>
<reference evidence="2" key="2">
    <citation type="submission" date="2018-05" db="EMBL/GenBank/DDBJ databases">
        <title>OmerRS3 (Oryza meridionalis Reference Sequence Version 3).</title>
        <authorList>
            <person name="Zhang J."/>
            <person name="Kudrna D."/>
            <person name="Lee S."/>
            <person name="Talag J."/>
            <person name="Welchert J."/>
            <person name="Wing R.A."/>
        </authorList>
    </citation>
    <scope>NUCLEOTIDE SEQUENCE [LARGE SCALE GENOMIC DNA]</scope>
    <source>
        <strain evidence="2">cv. OR44</strain>
    </source>
</reference>
<dbReference type="HOGENOM" id="CLU_1734377_0_0_1"/>
<dbReference type="AlphaFoldDB" id="A0A0E0CGP6"/>
<organism evidence="2">
    <name type="scientific">Oryza meridionalis</name>
    <dbReference type="NCBI Taxonomy" id="40149"/>
    <lineage>
        <taxon>Eukaryota</taxon>
        <taxon>Viridiplantae</taxon>
        <taxon>Streptophyta</taxon>
        <taxon>Embryophyta</taxon>
        <taxon>Tracheophyta</taxon>
        <taxon>Spermatophyta</taxon>
        <taxon>Magnoliopsida</taxon>
        <taxon>Liliopsida</taxon>
        <taxon>Poales</taxon>
        <taxon>Poaceae</taxon>
        <taxon>BOP clade</taxon>
        <taxon>Oryzoideae</taxon>
        <taxon>Oryzeae</taxon>
        <taxon>Oryzinae</taxon>
        <taxon>Oryza</taxon>
    </lineage>
</organism>
<reference evidence="2" key="1">
    <citation type="submission" date="2015-04" db="UniProtKB">
        <authorList>
            <consortium name="EnsemblPlants"/>
        </authorList>
    </citation>
    <scope>IDENTIFICATION</scope>
</reference>
<feature type="region of interest" description="Disordered" evidence="1">
    <location>
        <begin position="22"/>
        <end position="74"/>
    </location>
</feature>
<evidence type="ECO:0000313" key="2">
    <source>
        <dbReference type="EnsemblPlants" id="OMERI02G07020.1"/>
    </source>
</evidence>
<evidence type="ECO:0000256" key="1">
    <source>
        <dbReference type="SAM" id="MobiDB-lite"/>
    </source>
</evidence>
<feature type="region of interest" description="Disordered" evidence="1">
    <location>
        <begin position="91"/>
        <end position="117"/>
    </location>
</feature>
<keyword evidence="3" id="KW-1185">Reference proteome</keyword>